<proteinExistence type="predicted"/>
<feature type="non-terminal residue" evidence="2">
    <location>
        <position position="1"/>
    </location>
</feature>
<keyword evidence="3" id="KW-1185">Reference proteome</keyword>
<evidence type="ECO:0000313" key="2">
    <source>
        <dbReference type="EMBL" id="KAK8754227.1"/>
    </source>
</evidence>
<evidence type="ECO:0000256" key="1">
    <source>
        <dbReference type="SAM" id="MobiDB-lite"/>
    </source>
</evidence>
<gene>
    <name evidence="2" type="ORF">OTU49_014984</name>
</gene>
<comment type="caution">
    <text evidence="2">The sequence shown here is derived from an EMBL/GenBank/DDBJ whole genome shotgun (WGS) entry which is preliminary data.</text>
</comment>
<protein>
    <submittedName>
        <fullName evidence="2">Uncharacterized protein</fullName>
    </submittedName>
</protein>
<dbReference type="AlphaFoldDB" id="A0AAW0YRJ2"/>
<evidence type="ECO:0000313" key="3">
    <source>
        <dbReference type="Proteomes" id="UP001445076"/>
    </source>
</evidence>
<name>A0AAW0YRJ2_CHEQU</name>
<dbReference type="Proteomes" id="UP001445076">
    <property type="component" value="Unassembled WGS sequence"/>
</dbReference>
<dbReference type="EMBL" id="JARKIK010000001">
    <property type="protein sequence ID" value="KAK8754227.1"/>
    <property type="molecule type" value="Genomic_DNA"/>
</dbReference>
<feature type="region of interest" description="Disordered" evidence="1">
    <location>
        <begin position="159"/>
        <end position="179"/>
    </location>
</feature>
<sequence length="301" mass="34734">VVDHYTVAYPAWRKQQTQVVQLLADKYLNKKKVIPVPLITLPLNKNSSPVIKKRLFKTLDKNVFSGSEENVSGSEKDMSPGSEENVYLDAKKKISPGLKENIYPCTNYNTHPCIKKKISFGIKTKMYPPTPEKLAYSGIEKNMQSEREITLHSHIEKKSPNISQKSESGRKFQKKQSVLADPQDDRKEILSTVALKKLFRLHFTPKAEDNLKSKLEKLKQLHKKSMELNPEQLPALDNCLKKLRRNFKVPIMEDVVEMNKAERKVFLATQRNMLKIFLKCDIFENIYPLNHYPPDTSPVLK</sequence>
<reference evidence="2 3" key="1">
    <citation type="journal article" date="2024" name="BMC Genomics">
        <title>Genome assembly of redclaw crayfish (Cherax quadricarinatus) provides insights into its immune adaptation and hypoxia tolerance.</title>
        <authorList>
            <person name="Liu Z."/>
            <person name="Zheng J."/>
            <person name="Li H."/>
            <person name="Fang K."/>
            <person name="Wang S."/>
            <person name="He J."/>
            <person name="Zhou D."/>
            <person name="Weng S."/>
            <person name="Chi M."/>
            <person name="Gu Z."/>
            <person name="He J."/>
            <person name="Li F."/>
            <person name="Wang M."/>
        </authorList>
    </citation>
    <scope>NUCLEOTIDE SEQUENCE [LARGE SCALE GENOMIC DNA]</scope>
    <source>
        <strain evidence="2">ZL_2023a</strain>
    </source>
</reference>
<accession>A0AAW0YRJ2</accession>
<organism evidence="2 3">
    <name type="scientific">Cherax quadricarinatus</name>
    <name type="common">Australian red claw crayfish</name>
    <dbReference type="NCBI Taxonomy" id="27406"/>
    <lineage>
        <taxon>Eukaryota</taxon>
        <taxon>Metazoa</taxon>
        <taxon>Ecdysozoa</taxon>
        <taxon>Arthropoda</taxon>
        <taxon>Crustacea</taxon>
        <taxon>Multicrustacea</taxon>
        <taxon>Malacostraca</taxon>
        <taxon>Eumalacostraca</taxon>
        <taxon>Eucarida</taxon>
        <taxon>Decapoda</taxon>
        <taxon>Pleocyemata</taxon>
        <taxon>Astacidea</taxon>
        <taxon>Parastacoidea</taxon>
        <taxon>Parastacidae</taxon>
        <taxon>Cherax</taxon>
    </lineage>
</organism>